<comment type="caution">
    <text evidence="2">The sequence shown here is derived from an EMBL/GenBank/DDBJ whole genome shotgun (WGS) entry which is preliminary data.</text>
</comment>
<reference evidence="2 3" key="1">
    <citation type="submission" date="2024-01" db="EMBL/GenBank/DDBJ databases">
        <title>The genomes of 5 underutilized Papilionoideae crops provide insights into root nodulation and disease resistance.</title>
        <authorList>
            <person name="Yuan L."/>
        </authorList>
    </citation>
    <scope>NUCLEOTIDE SEQUENCE [LARGE SCALE GENOMIC DNA]</scope>
    <source>
        <strain evidence="2">LY-2023</strain>
        <tissue evidence="2">Leaf</tissue>
    </source>
</reference>
<dbReference type="Pfam" id="PF25036">
    <property type="entry name" value="VPS13_VAB"/>
    <property type="match status" value="1"/>
</dbReference>
<organism evidence="2 3">
    <name type="scientific">Clitoria ternatea</name>
    <name type="common">Butterfly pea</name>
    <dbReference type="NCBI Taxonomy" id="43366"/>
    <lineage>
        <taxon>Eukaryota</taxon>
        <taxon>Viridiplantae</taxon>
        <taxon>Streptophyta</taxon>
        <taxon>Embryophyta</taxon>
        <taxon>Tracheophyta</taxon>
        <taxon>Spermatophyta</taxon>
        <taxon>Magnoliopsida</taxon>
        <taxon>eudicotyledons</taxon>
        <taxon>Gunneridae</taxon>
        <taxon>Pentapetalae</taxon>
        <taxon>rosids</taxon>
        <taxon>fabids</taxon>
        <taxon>Fabales</taxon>
        <taxon>Fabaceae</taxon>
        <taxon>Papilionoideae</taxon>
        <taxon>50 kb inversion clade</taxon>
        <taxon>NPAAA clade</taxon>
        <taxon>indigoferoid/millettioid clade</taxon>
        <taxon>Phaseoleae</taxon>
        <taxon>Clitoria</taxon>
    </lineage>
</organism>
<dbReference type="PANTHER" id="PTHR16166">
    <property type="entry name" value="VACUOLAR PROTEIN SORTING-ASSOCIATED PROTEIN VPS13"/>
    <property type="match status" value="1"/>
</dbReference>
<gene>
    <name evidence="2" type="ORF">RJT34_30643</name>
</gene>
<dbReference type="GO" id="GO:0045053">
    <property type="term" value="P:protein retention in Golgi apparatus"/>
    <property type="evidence" value="ECO:0007669"/>
    <property type="project" value="TreeGrafter"/>
</dbReference>
<sequence>MPLKSILRRRLLSLLQPWLREEPQLDLQLGFLHSLAVVTNLRFDVSILNQLFDSPAFLFFKDLTIDRLTVRFSTWYTPAFTIETRGVRIMLSIEKPETEGCARRLRTSKFDYSDYLRKKLSVLDPEGCLLHHILERILFAVPERKDFTASFWNLIMKNCHLVAHHIHVEVRLPVLNDEFVCFGEIKEFCASSKYLDKKSLLRGIFSTIFIPTKESTVILKGIGFRVRLIGKNLTDHVLLSSDMQISIKFRDLKLAHCSICFPEIAFSFSPDDISVCLLIHKLLSGKCNQARCARELWRIAASRIGNVIATPRFSLQRLVGVIGHWMHYVNAYENILLLIGYSIGHTWKKSISKMSHKKQILKSVRHHWELISEIEKKLPVEGISLARQIARHRAELKVPFNFPEEFATTHNFFHPFLFILVFMWKKICSIMHCLANIFFRTKIVQDPDNNECCLGSLIEDPYDMCCFVLNFGKIMVTISQINEIHPSIHEKLQSHAAIAYSDFVPVCFSIDALLLVSVEDIFEQKVFLSCGQAKVEPAPLTISEEAYTINTLCSSKGNGKSGINHMESIMWVEPVKIFFLSETDASQAEDSCDSHMDTFMGKLCLSWKGICRKLNEDEIEYSENPCILFKVEISSMFPDHKNSHFGFCECGLLLGQLNLVLTHSSVSSMSLILSHMQHAIYWEKRGEVRVASNFMDKTKNTWVDKYNNYSKGLIMALLQKLPEKHIHFGVFVNGPSVRFSHRRGANHSGQDTDDIISQDNFDLIFDFHEIEVVVGSPCSFGMAALAGQCGLGNAKAECIKLEPRVIEIPKPNNDKYASSGKISIGSYVHVNGVNVCLEKSVENHQIQLFILKPLTVQILSFRDYIYSLSTTMCAFSVASDINAEGFIVLSFLDEVYLIYKAVASLSSVVSYLFSSFDDADFVHPEILKPEALFAEPDSCEATAEEALLTNNVCPFSISINCRFNSMEFVMHNSRTSNNLESFVRMLHSLTGNKIAVQKLPGCGIWISVQQTTTVISCEEGKLDLVTDLSGIMSFVYEYQNSNGNSIDHIVLGKLLLQSVNCLHEISLSGCTFTLCLGLVQNTSSPGNESRTFGSSNTIDNPSYLVQETSLSIFERLSNQSSHCLIKMGSPANSSVLASATPWLLINVAVTNIFIGRCSLKSDLLEAHKVNKLLSSLSVGGEFHTISWEIQGGLVFLETTSLLMAINNYSSYIHYIGNLTSDAHRLNRGMKNEEHDKENYPLDDEIDQGTVRTSQQAASGLPDACDLTLSHFALVLALENDSGGIREIVIEVDIHLNFELATTGRKLTIELSCLSILSQIVHVRVENETEIPHFSSVTSKNVSSQLALANPLSGFQNYGELNSVSDASSSKETVPIIRLSHENQILKNLVAFMSLERPDNGTLQLSKCWFGIGSLSGFDMTLSVSEIQAVLSMTSSLSGISSHNTTKELDRNRWSTDHEVDSSLDATIPDGAIVAIQDVNQHMYFTVEGEEKSFRVGGVIHYSLVGKRALFRVKHCTQRRWKSTVLWFSFISLFAKDDIGVPLRLNSQPGSSFVDISGTDDGECALWRVYPLKGENYVGVTDLEASDQSMKKTFYAANKKNDSAIAFIDGALEFVRKPGHPIKFKVFNDLSAACGFSEMASYPRMAPQTSLRTDAENTSWQGGKLPHINIKIERISLNIVHELSDTEDLFPLICVFINNTQLTIQSLATKSRVISTSSAVVHYFDTQRNLWGELLHPVEICVFYRFNIQAQLSEYTSNAVPVNVFCRMKELDISLNENSLDVLLFVIGTLNLAGPYSVRSSLILANCCKVENQSGLNLLAHFDQQSVTIPRKQSASILLRRISDFKSQDSGAATSVSIQLADFGSLATSSIHLLLSQTQTLAWRTRIMSRDGSRTFPGPMLVVSISRNSEVGLLVVVSPLIRIHNETGFPMELHFQRLEPREDEFASVLLKPGDSIDDSMAMFDALNFSGGVKRALVSLSIGNFLLSFRPQIPQELINSERSLSLEWSDYIKGGKAVLLTGIFNKLSYRVRKALFAKSVKCSVSTAHCTIKSEGVCVASMHFLIQTVARDIPVAPEKSGAAFTNENSRVSLLEQKEIYLLPTVRMTNLLHSDIDVVLSETDQLNLIGCNKIGKQAVISCGSTVDFYANPAVIYFTVTLISSNSSSKPVNSVDCVKKLLKHNNDVQHLDIILEFSGGNFFATLRLYRGNRGVLEVVVFTSYSLKNDTDFPIYVLATKRWPLSRIELENLNSSIPSELGLCLPPRSCGSWFLKSDRVHLKLLEDHTSEALLDLASLSGLTEISFEKEEGSGIKSVKKLGVSIGPSSREIVVPSQMVTLVPRYVICNESEECITVRQCCFQDEVAGVISINSKQRIPLQLREGFKNTREFSVFEHFIRKHRSSSDNSLLYIQVQTNEPGLGWSGPVCLASLGHFFLKFRKQTSEVTISDNKMAQYAAVHVAEEGSTLVLRFYKPPNTSLPYRVENRLHNLSITYYQKGSLEPEVLGPACSADYVWDDLTLPRRLVVRINDSLQLREIKLDKVRAWKPFYKLGLGQQSLLTPRLLLGKRSRDQMSSLREHNDLEMVKVGYEIYAEGPTRVLRICEIFDSFKRDTVFDLCAKIQLRVSQFAVHLLEHLKQEEDDIERKDFTPIVIAKLGNLHMITVSNNHQTYNQFSLQHMNLELKWNGAPFASMIRRHQLDYSDLNDSVLKVVLVLLTSSSNVKQFRYSSVFLQPIDLNLDEETLMKIASFWRTSLNDSESQQFYFDHFEIHPIKIIANFIPGESHSSYSSTQEALRSLIHSVVKVPPIKNMVVELNGVLITHALITMRELLVKCAQHYSWYTMRAIYIAKGSPLLPPDFVSIFDDLASSSLDVFFDPSRGLATLPGFTLGTFKFISKCIKGKGFSGTKRYFGDLGKTLRSAGSNIAFAAVAEISDSVLKGAEANGFNGLVSGFHQGMLKLAMEPSVLGTALMEGGPDRKILLDRSPGVDELYIEGYIQAMLDTVYRQEYLRVRVIDNQVILKNLPPNHSLINEITDRVKEFLVSKALLKGDPSTTSRPLSRLRGESEWRIGPTILTLCEHLFVSFAIRILRKQANKIVFSIKREKKSEVGGNADIEANKRQKGKVSFIRKWGIGKFVLSGLLAYIDGRLCRGIPNPVARRVVSGFLLSYIDQNDGE</sequence>
<dbReference type="InterPro" id="IPR009543">
    <property type="entry name" value="VPS13_VAB"/>
</dbReference>
<feature type="domain" description="Vacuolar protein sorting-associated protein 13 VPS13 adaptor binding" evidence="1">
    <location>
        <begin position="2092"/>
        <end position="2499"/>
    </location>
</feature>
<accession>A0AAN9ETV5</accession>
<evidence type="ECO:0000313" key="3">
    <source>
        <dbReference type="Proteomes" id="UP001359559"/>
    </source>
</evidence>
<evidence type="ECO:0000259" key="1">
    <source>
        <dbReference type="Pfam" id="PF25036"/>
    </source>
</evidence>
<dbReference type="PANTHER" id="PTHR16166:SF130">
    <property type="entry name" value="PROTEIN SORTING-ASSOCIATED PROTEIN, PUTATIVE (DUF1162)-RELATED"/>
    <property type="match status" value="1"/>
</dbReference>
<name>A0AAN9ETV5_CLITE</name>
<dbReference type="EMBL" id="JAYKXN010000008">
    <property type="protein sequence ID" value="KAK7263059.1"/>
    <property type="molecule type" value="Genomic_DNA"/>
</dbReference>
<evidence type="ECO:0000313" key="2">
    <source>
        <dbReference type="EMBL" id="KAK7263059.1"/>
    </source>
</evidence>
<dbReference type="Proteomes" id="UP001359559">
    <property type="component" value="Unassembled WGS sequence"/>
</dbReference>
<dbReference type="GO" id="GO:0006623">
    <property type="term" value="P:protein targeting to vacuole"/>
    <property type="evidence" value="ECO:0007669"/>
    <property type="project" value="TreeGrafter"/>
</dbReference>
<protein>
    <recommendedName>
        <fullName evidence="1">Vacuolar protein sorting-associated protein 13 VPS13 adaptor binding domain-containing protein</fullName>
    </recommendedName>
</protein>
<dbReference type="InterPro" id="IPR026847">
    <property type="entry name" value="VPS13"/>
</dbReference>
<keyword evidence="3" id="KW-1185">Reference proteome</keyword>
<proteinExistence type="predicted"/>